<keyword evidence="1" id="KW-0472">Membrane</keyword>
<accession>A0A261G8X9</accession>
<evidence type="ECO:0000313" key="2">
    <source>
        <dbReference type="EMBL" id="OZG67456.1"/>
    </source>
</evidence>
<evidence type="ECO:0000256" key="1">
    <source>
        <dbReference type="SAM" id="Phobius"/>
    </source>
</evidence>
<comment type="caution">
    <text evidence="2">The sequence shown here is derived from an EMBL/GenBank/DDBJ whole genome shotgun (WGS) entry which is preliminary data.</text>
</comment>
<name>A0A261G8X9_9BIFI</name>
<keyword evidence="1" id="KW-0812">Transmembrane</keyword>
<gene>
    <name evidence="2" type="ORF">BEUL_1547</name>
</gene>
<protein>
    <submittedName>
        <fullName evidence="2">Uncharacterized protein</fullName>
    </submittedName>
</protein>
<feature type="transmembrane region" description="Helical" evidence="1">
    <location>
        <begin position="27"/>
        <end position="47"/>
    </location>
</feature>
<proteinExistence type="predicted"/>
<keyword evidence="1" id="KW-1133">Transmembrane helix</keyword>
<dbReference type="AlphaFoldDB" id="A0A261G8X9"/>
<dbReference type="EMBL" id="MWWZ01000008">
    <property type="protein sequence ID" value="OZG67456.1"/>
    <property type="molecule type" value="Genomic_DNA"/>
</dbReference>
<dbReference type="Proteomes" id="UP000216057">
    <property type="component" value="Unassembled WGS sequence"/>
</dbReference>
<evidence type="ECO:0000313" key="3">
    <source>
        <dbReference type="Proteomes" id="UP000216057"/>
    </source>
</evidence>
<reference evidence="2 3" key="1">
    <citation type="journal article" date="2017" name="BMC Genomics">
        <title>Comparative genomic and phylogenomic analyses of the Bifidobacteriaceae family.</title>
        <authorList>
            <person name="Lugli G.A."/>
            <person name="Milani C."/>
            <person name="Turroni F."/>
            <person name="Duranti S."/>
            <person name="Mancabelli L."/>
            <person name="Mangifesta M."/>
            <person name="Ferrario C."/>
            <person name="Modesto M."/>
            <person name="Mattarelli P."/>
            <person name="Jiri K."/>
            <person name="van Sinderen D."/>
            <person name="Ventura M."/>
        </authorList>
    </citation>
    <scope>NUCLEOTIDE SEQUENCE [LARGE SCALE GENOMIC DNA]</scope>
    <source>
        <strain evidence="2 3">DSM 100216</strain>
    </source>
</reference>
<organism evidence="2 3">
    <name type="scientific">Bifidobacterium eulemuris</name>
    <dbReference type="NCBI Taxonomy" id="1765219"/>
    <lineage>
        <taxon>Bacteria</taxon>
        <taxon>Bacillati</taxon>
        <taxon>Actinomycetota</taxon>
        <taxon>Actinomycetes</taxon>
        <taxon>Bifidobacteriales</taxon>
        <taxon>Bifidobacteriaceae</taxon>
        <taxon>Bifidobacterium</taxon>
    </lineage>
</organism>
<sequence>MVPNMGEYAMQTSLNPVAMDMTGAGTLIQVAALALACAIVGLAIAVCSPIRGIPKPELWDRVTL</sequence>